<comment type="caution">
    <text evidence="1">The sequence shown here is derived from an EMBL/GenBank/DDBJ whole genome shotgun (WGS) entry which is preliminary data.</text>
</comment>
<sequence>MLRITSLPASTQPAQPPDVLSRWFPQAALDALFADTIHQGRRRVLHAEVQHHIDRISDLSQRLGLSRVHPDWNDGAFSGRLTTLTNGIAIDNVCSLGRLSFNKVQPVDMLVETDQATAAGFAEDPDQYKGPLANVEEDPAHGYSVVTYFKILSNGVTGRMVVQALYEVDPEDPAKLIVTFAGFRLEPAHGDEKSLALWREALAEHNPGMDDRGGIDFKFEKRAKGTLMYILMDPEWHLALGGSGALTAMQRTTVRPH</sequence>
<keyword evidence="2" id="KW-1185">Reference proteome</keyword>
<dbReference type="Proteomes" id="UP000075714">
    <property type="component" value="Unassembled WGS sequence"/>
</dbReference>
<proteinExistence type="predicted"/>
<evidence type="ECO:0000313" key="1">
    <source>
        <dbReference type="EMBL" id="KXZ46742.1"/>
    </source>
</evidence>
<gene>
    <name evidence="1" type="ORF">GPECTOR_41g707</name>
</gene>
<dbReference type="EMBL" id="LSYV01000042">
    <property type="protein sequence ID" value="KXZ46742.1"/>
    <property type="molecule type" value="Genomic_DNA"/>
</dbReference>
<dbReference type="OrthoDB" id="539512at2759"/>
<reference evidence="2" key="1">
    <citation type="journal article" date="2016" name="Nat. Commun.">
        <title>The Gonium pectorale genome demonstrates co-option of cell cycle regulation during the evolution of multicellularity.</title>
        <authorList>
            <person name="Hanschen E.R."/>
            <person name="Marriage T.N."/>
            <person name="Ferris P.J."/>
            <person name="Hamaji T."/>
            <person name="Toyoda A."/>
            <person name="Fujiyama A."/>
            <person name="Neme R."/>
            <person name="Noguchi H."/>
            <person name="Minakuchi Y."/>
            <person name="Suzuki M."/>
            <person name="Kawai-Toyooka H."/>
            <person name="Smith D.R."/>
            <person name="Sparks H."/>
            <person name="Anderson J."/>
            <person name="Bakaric R."/>
            <person name="Luria V."/>
            <person name="Karger A."/>
            <person name="Kirschner M.W."/>
            <person name="Durand P.M."/>
            <person name="Michod R.E."/>
            <person name="Nozaki H."/>
            <person name="Olson B.J."/>
        </authorList>
    </citation>
    <scope>NUCLEOTIDE SEQUENCE [LARGE SCALE GENOMIC DNA]</scope>
    <source>
        <strain evidence="2">NIES-2863</strain>
    </source>
</reference>
<organism evidence="1 2">
    <name type="scientific">Gonium pectorale</name>
    <name type="common">Green alga</name>
    <dbReference type="NCBI Taxonomy" id="33097"/>
    <lineage>
        <taxon>Eukaryota</taxon>
        <taxon>Viridiplantae</taxon>
        <taxon>Chlorophyta</taxon>
        <taxon>core chlorophytes</taxon>
        <taxon>Chlorophyceae</taxon>
        <taxon>CS clade</taxon>
        <taxon>Chlamydomonadales</taxon>
        <taxon>Volvocaceae</taxon>
        <taxon>Gonium</taxon>
    </lineage>
</organism>
<protein>
    <submittedName>
        <fullName evidence="1">Uncharacterized protein</fullName>
    </submittedName>
</protein>
<accession>A0A150GA78</accession>
<evidence type="ECO:0000313" key="2">
    <source>
        <dbReference type="Proteomes" id="UP000075714"/>
    </source>
</evidence>
<name>A0A150GA78_GONPE</name>
<dbReference type="AlphaFoldDB" id="A0A150GA78"/>